<keyword evidence="4" id="KW-0479">Metal-binding</keyword>
<keyword evidence="5" id="KW-0460">Magnesium</keyword>
<dbReference type="PANTHER" id="PTHR12001">
    <property type="entry name" value="GERANYLGERANYL PYROPHOSPHATE SYNTHASE"/>
    <property type="match status" value="1"/>
</dbReference>
<dbReference type="Gene3D" id="1.10.600.10">
    <property type="entry name" value="Farnesyl Diphosphate Synthase"/>
    <property type="match status" value="1"/>
</dbReference>
<reference evidence="7" key="1">
    <citation type="journal article" date="2020" name="mSystems">
        <title>Genome- and Community-Level Interaction Insights into Carbon Utilization and Element Cycling Functions of Hydrothermarchaeota in Hydrothermal Sediment.</title>
        <authorList>
            <person name="Zhou Z."/>
            <person name="Liu Y."/>
            <person name="Xu W."/>
            <person name="Pan J."/>
            <person name="Luo Z.H."/>
            <person name="Li M."/>
        </authorList>
    </citation>
    <scope>NUCLEOTIDE SEQUENCE [LARGE SCALE GENOMIC DNA]</scope>
    <source>
        <strain evidence="7">SpSt-479</strain>
    </source>
</reference>
<evidence type="ECO:0000256" key="5">
    <source>
        <dbReference type="ARBA" id="ARBA00022842"/>
    </source>
</evidence>
<gene>
    <name evidence="7" type="ORF">ENS31_06300</name>
</gene>
<keyword evidence="3 6" id="KW-0808">Transferase</keyword>
<name>A0A7V2ZJM7_9BACT</name>
<dbReference type="SFLD" id="SFLDS00005">
    <property type="entry name" value="Isoprenoid_Synthase_Type_I"/>
    <property type="match status" value="1"/>
</dbReference>
<dbReference type="InterPro" id="IPR033749">
    <property type="entry name" value="Polyprenyl_synt_CS"/>
</dbReference>
<evidence type="ECO:0000256" key="3">
    <source>
        <dbReference type="ARBA" id="ARBA00022679"/>
    </source>
</evidence>
<dbReference type="PROSITE" id="PS00444">
    <property type="entry name" value="POLYPRENYL_SYNTHASE_2"/>
    <property type="match status" value="1"/>
</dbReference>
<dbReference type="GO" id="GO:0046872">
    <property type="term" value="F:metal ion binding"/>
    <property type="evidence" value="ECO:0007669"/>
    <property type="project" value="UniProtKB-KW"/>
</dbReference>
<dbReference type="GO" id="GO:0004659">
    <property type="term" value="F:prenyltransferase activity"/>
    <property type="evidence" value="ECO:0007669"/>
    <property type="project" value="InterPro"/>
</dbReference>
<evidence type="ECO:0000313" key="7">
    <source>
        <dbReference type="EMBL" id="HFI91131.1"/>
    </source>
</evidence>
<comment type="cofactor">
    <cofactor evidence="1">
        <name>Mg(2+)</name>
        <dbReference type="ChEBI" id="CHEBI:18420"/>
    </cofactor>
</comment>
<dbReference type="CDD" id="cd00685">
    <property type="entry name" value="Trans_IPPS_HT"/>
    <property type="match status" value="1"/>
</dbReference>
<dbReference type="InterPro" id="IPR008949">
    <property type="entry name" value="Isoprenoid_synthase_dom_sf"/>
</dbReference>
<evidence type="ECO:0000256" key="4">
    <source>
        <dbReference type="ARBA" id="ARBA00022723"/>
    </source>
</evidence>
<sequence length="331" mass="37363">MKKFNPLKFAALYEEEREKIDKMLASSLKKRKPKSLYEPASYILQSSGKRLRPLLVLLSAKAVGGKFKDVYNAAVAVEIMHNFTLVHDDIMDNADLRRGNQTLHKRYDLNTAILAGDSLLSIAYEYLLKDCNGNTKSAVSVFTHGLVEVCEGQSMDTDFEKRNDVQLKEYITMITKKTAAMAKMCCELGAILVDGKKSDIKKLGDYGLNLGIAFQIQDDLLDIIGEEDKFGKTVGGDLIAGKKTFLFIKAFEKAEGQDKIDLQKMIDNKGIKPEEVQHYKNLFEKLGVMEDARNEIRKYTNRALSSIDMLSKKSETGIFHWLADSLIKRNR</sequence>
<dbReference type="SUPFAM" id="SSF48576">
    <property type="entry name" value="Terpenoid synthases"/>
    <property type="match status" value="1"/>
</dbReference>
<evidence type="ECO:0000256" key="1">
    <source>
        <dbReference type="ARBA" id="ARBA00001946"/>
    </source>
</evidence>
<dbReference type="GO" id="GO:0008299">
    <property type="term" value="P:isoprenoid biosynthetic process"/>
    <property type="evidence" value="ECO:0007669"/>
    <property type="project" value="InterPro"/>
</dbReference>
<evidence type="ECO:0000256" key="6">
    <source>
        <dbReference type="RuleBase" id="RU004466"/>
    </source>
</evidence>
<dbReference type="AlphaFoldDB" id="A0A7V2ZJM7"/>
<dbReference type="SFLD" id="SFLDG01017">
    <property type="entry name" value="Polyprenyl_Transferase_Like"/>
    <property type="match status" value="1"/>
</dbReference>
<protein>
    <submittedName>
        <fullName evidence="7">Polyprenyl synthetase family protein</fullName>
    </submittedName>
</protein>
<dbReference type="Pfam" id="PF00348">
    <property type="entry name" value="polyprenyl_synt"/>
    <property type="match status" value="1"/>
</dbReference>
<organism evidence="7">
    <name type="scientific">Ignavibacterium album</name>
    <dbReference type="NCBI Taxonomy" id="591197"/>
    <lineage>
        <taxon>Bacteria</taxon>
        <taxon>Pseudomonadati</taxon>
        <taxon>Ignavibacteriota</taxon>
        <taxon>Ignavibacteria</taxon>
        <taxon>Ignavibacteriales</taxon>
        <taxon>Ignavibacteriaceae</taxon>
        <taxon>Ignavibacterium</taxon>
    </lineage>
</organism>
<comment type="caution">
    <text evidence="7">The sequence shown here is derived from an EMBL/GenBank/DDBJ whole genome shotgun (WGS) entry which is preliminary data.</text>
</comment>
<comment type="similarity">
    <text evidence="2 6">Belongs to the FPP/GGPP synthase family.</text>
</comment>
<dbReference type="PANTHER" id="PTHR12001:SF85">
    <property type="entry name" value="SHORT CHAIN ISOPRENYL DIPHOSPHATE SYNTHASE"/>
    <property type="match status" value="1"/>
</dbReference>
<accession>A0A7V2ZJM7</accession>
<dbReference type="PROSITE" id="PS00723">
    <property type="entry name" value="POLYPRENYL_SYNTHASE_1"/>
    <property type="match status" value="1"/>
</dbReference>
<dbReference type="InterPro" id="IPR000092">
    <property type="entry name" value="Polyprenyl_synt"/>
</dbReference>
<proteinExistence type="inferred from homology"/>
<evidence type="ECO:0000256" key="2">
    <source>
        <dbReference type="ARBA" id="ARBA00006706"/>
    </source>
</evidence>
<dbReference type="EMBL" id="DSUJ01000008">
    <property type="protein sequence ID" value="HFI91131.1"/>
    <property type="molecule type" value="Genomic_DNA"/>
</dbReference>